<dbReference type="EMBL" id="PDOA01000008">
    <property type="protein sequence ID" value="PWC28300.1"/>
    <property type="molecule type" value="Genomic_DNA"/>
</dbReference>
<dbReference type="InterPro" id="IPR001155">
    <property type="entry name" value="OxRdtase_FMN_N"/>
</dbReference>
<evidence type="ECO:0000256" key="1">
    <source>
        <dbReference type="ARBA" id="ARBA00001917"/>
    </source>
</evidence>
<feature type="domain" description="NADH:flavin oxidoreductase/NADH oxidase N-terminal" evidence="4">
    <location>
        <begin position="4"/>
        <end position="328"/>
    </location>
</feature>
<dbReference type="Gene3D" id="3.20.20.70">
    <property type="entry name" value="Aldolase class I"/>
    <property type="match status" value="1"/>
</dbReference>
<keyword evidence="3" id="KW-0560">Oxidoreductase</keyword>
<dbReference type="GO" id="GO:0016628">
    <property type="term" value="F:oxidoreductase activity, acting on the CH-CH group of donors, NAD or NADP as acceptor"/>
    <property type="evidence" value="ECO:0007669"/>
    <property type="project" value="UniProtKB-ARBA"/>
</dbReference>
<sequence>MPTLFDPIRLGAIEAPNRIIMAPLTRSRATPDRVPTPMMRDYYVQRASAGLILSEATSVTPMGVGYANTPGIWSEAQVEAWKMITDAVHAAGGRIMLQLWHVGRISDPIFLDGALPVAPSAIQPAGHVSLVRPQRPYVTPRALETDEIPGIVAAYRRGAENAQRAGFDGVEIHGANGYLLDQFLQDSTNRRTDAYGGPVENRARLMLEVTDAAIGVWGADRVGMHLAPRADSHDMGDSDCLATFGYVARELGRRKIAFLFAREHEAPDRIGPQLRTAFGGPFIANERFSPEQAAADLAEGRADAISFGLKFIANPDLPERLRQGAPLNEVNRDTLYAGGAEGYVDYPALEAAKAA</sequence>
<dbReference type="PANTHER" id="PTHR22893:SF98">
    <property type="entry name" value="OXIDOREDUCTASE"/>
    <property type="match status" value="1"/>
</dbReference>
<proteinExistence type="inferred from homology"/>
<evidence type="ECO:0000256" key="2">
    <source>
        <dbReference type="ARBA" id="ARBA00005979"/>
    </source>
</evidence>
<dbReference type="AlphaFoldDB" id="A0A2U1V318"/>
<dbReference type="InterPro" id="IPR045247">
    <property type="entry name" value="Oye-like"/>
</dbReference>
<dbReference type="RefSeq" id="WP_109517528.1">
    <property type="nucleotide sequence ID" value="NZ_PDOA01000008.1"/>
</dbReference>
<evidence type="ECO:0000313" key="6">
    <source>
        <dbReference type="Proteomes" id="UP000245048"/>
    </source>
</evidence>
<evidence type="ECO:0000256" key="3">
    <source>
        <dbReference type="ARBA" id="ARBA00023002"/>
    </source>
</evidence>
<dbReference type="OrthoDB" id="9804454at2"/>
<dbReference type="FunFam" id="3.20.20.70:FF:000059">
    <property type="entry name" value="N-ethylmaleimide reductase, FMN-linked"/>
    <property type="match status" value="1"/>
</dbReference>
<comment type="caution">
    <text evidence="5">The sequence shown here is derived from an EMBL/GenBank/DDBJ whole genome shotgun (WGS) entry which is preliminary data.</text>
</comment>
<gene>
    <name evidence="5" type="ORF">CR165_13495</name>
</gene>
<comment type="similarity">
    <text evidence="2">Belongs to the NADH:flavin oxidoreductase/NADH oxidase family.</text>
</comment>
<name>A0A2U1V318_9PROT</name>
<evidence type="ECO:0000313" key="5">
    <source>
        <dbReference type="EMBL" id="PWC28300.1"/>
    </source>
</evidence>
<dbReference type="PANTHER" id="PTHR22893">
    <property type="entry name" value="NADH OXIDOREDUCTASE-RELATED"/>
    <property type="match status" value="1"/>
</dbReference>
<dbReference type="CDD" id="cd02933">
    <property type="entry name" value="OYE_like_FMN"/>
    <property type="match status" value="1"/>
</dbReference>
<dbReference type="Pfam" id="PF00724">
    <property type="entry name" value="Oxidored_FMN"/>
    <property type="match status" value="1"/>
</dbReference>
<organism evidence="5 6">
    <name type="scientific">Teichococcus aestuarii</name>
    <dbReference type="NCBI Taxonomy" id="568898"/>
    <lineage>
        <taxon>Bacteria</taxon>
        <taxon>Pseudomonadati</taxon>
        <taxon>Pseudomonadota</taxon>
        <taxon>Alphaproteobacteria</taxon>
        <taxon>Acetobacterales</taxon>
        <taxon>Roseomonadaceae</taxon>
        <taxon>Roseomonas</taxon>
    </lineage>
</organism>
<protein>
    <submittedName>
        <fullName evidence="5">Alkene reductase</fullName>
    </submittedName>
</protein>
<evidence type="ECO:0000259" key="4">
    <source>
        <dbReference type="Pfam" id="PF00724"/>
    </source>
</evidence>
<accession>A0A2U1V318</accession>
<comment type="cofactor">
    <cofactor evidence="1">
        <name>FMN</name>
        <dbReference type="ChEBI" id="CHEBI:58210"/>
    </cofactor>
</comment>
<dbReference type="GO" id="GO:0005829">
    <property type="term" value="C:cytosol"/>
    <property type="evidence" value="ECO:0007669"/>
    <property type="project" value="TreeGrafter"/>
</dbReference>
<dbReference type="GO" id="GO:0010181">
    <property type="term" value="F:FMN binding"/>
    <property type="evidence" value="ECO:0007669"/>
    <property type="project" value="InterPro"/>
</dbReference>
<dbReference type="SUPFAM" id="SSF51395">
    <property type="entry name" value="FMN-linked oxidoreductases"/>
    <property type="match status" value="1"/>
</dbReference>
<dbReference type="InterPro" id="IPR013785">
    <property type="entry name" value="Aldolase_TIM"/>
</dbReference>
<dbReference type="Proteomes" id="UP000245048">
    <property type="component" value="Unassembled WGS sequence"/>
</dbReference>
<keyword evidence="6" id="KW-1185">Reference proteome</keyword>
<reference evidence="6" key="1">
    <citation type="submission" date="2017-10" db="EMBL/GenBank/DDBJ databases">
        <authorList>
            <person name="Toshchakov S.V."/>
            <person name="Goeva M.A."/>
        </authorList>
    </citation>
    <scope>NUCLEOTIDE SEQUENCE [LARGE SCALE GENOMIC DNA]</scope>
    <source>
        <strain evidence="6">JR1/69-1-13</strain>
    </source>
</reference>